<evidence type="ECO:0000313" key="2">
    <source>
        <dbReference type="Proteomes" id="UP000594263"/>
    </source>
</evidence>
<name>A0A7N0V290_KALFE</name>
<dbReference type="EnsemblPlants" id="Kaladp0095s0723.1.v1.1">
    <property type="protein sequence ID" value="Kaladp0095s0723.1.v1.1"/>
    <property type="gene ID" value="Kaladp0095s0723.v1.1"/>
</dbReference>
<accession>A0A7N0V290</accession>
<protein>
    <submittedName>
        <fullName evidence="1">Uncharacterized protein</fullName>
    </submittedName>
</protein>
<keyword evidence="2" id="KW-1185">Reference proteome</keyword>
<reference evidence="1" key="1">
    <citation type="submission" date="2021-01" db="UniProtKB">
        <authorList>
            <consortium name="EnsemblPlants"/>
        </authorList>
    </citation>
    <scope>IDENTIFICATION</scope>
</reference>
<organism evidence="1 2">
    <name type="scientific">Kalanchoe fedtschenkoi</name>
    <name type="common">Lavender scallops</name>
    <name type="synonym">South American air plant</name>
    <dbReference type="NCBI Taxonomy" id="63787"/>
    <lineage>
        <taxon>Eukaryota</taxon>
        <taxon>Viridiplantae</taxon>
        <taxon>Streptophyta</taxon>
        <taxon>Embryophyta</taxon>
        <taxon>Tracheophyta</taxon>
        <taxon>Spermatophyta</taxon>
        <taxon>Magnoliopsida</taxon>
        <taxon>eudicotyledons</taxon>
        <taxon>Gunneridae</taxon>
        <taxon>Pentapetalae</taxon>
        <taxon>Saxifragales</taxon>
        <taxon>Crassulaceae</taxon>
        <taxon>Kalanchoe</taxon>
    </lineage>
</organism>
<dbReference type="Proteomes" id="UP000594263">
    <property type="component" value="Unplaced"/>
</dbReference>
<sequence>MTKAVIKYMPAMANVKYMPLQDGLLHGRFAPIRCARTEPQIASTDYIPSSKEMQQNVIGNLPGTLWI</sequence>
<dbReference type="Gramene" id="Kaladp0095s0723.1.v1.1">
    <property type="protein sequence ID" value="Kaladp0095s0723.1.v1.1"/>
    <property type="gene ID" value="Kaladp0095s0723.v1.1"/>
</dbReference>
<proteinExistence type="predicted"/>
<dbReference type="AlphaFoldDB" id="A0A7N0V290"/>
<evidence type="ECO:0000313" key="1">
    <source>
        <dbReference type="EnsemblPlants" id="Kaladp0095s0723.1.v1.1"/>
    </source>
</evidence>